<keyword evidence="1" id="KW-0732">Signal</keyword>
<sequence>MRFIMVFYLVMLVMTTTSSFATSRILIDNNKVDSKVFSQEESKSVDNHHYIPRQEFNNGDGGVNPIGTRA</sequence>
<evidence type="ECO:0000256" key="1">
    <source>
        <dbReference type="SAM" id="SignalP"/>
    </source>
</evidence>
<accession>A0A3Q7IZZ6</accession>
<evidence type="ECO:0000313" key="2">
    <source>
        <dbReference type="EnsemblPlants" id="Solyc11g069900.2.1.1"/>
    </source>
</evidence>
<feature type="chain" id="PRO_5018610976" evidence="1">
    <location>
        <begin position="22"/>
        <end position="70"/>
    </location>
</feature>
<dbReference type="Proteomes" id="UP000004994">
    <property type="component" value="Chromosome 11"/>
</dbReference>
<reference evidence="2" key="2">
    <citation type="submission" date="2019-01" db="UniProtKB">
        <authorList>
            <consortium name="EnsemblPlants"/>
        </authorList>
    </citation>
    <scope>IDENTIFICATION</scope>
    <source>
        <strain evidence="2">cv. Heinz 1706</strain>
    </source>
</reference>
<feature type="signal peptide" evidence="1">
    <location>
        <begin position="1"/>
        <end position="21"/>
    </location>
</feature>
<organism evidence="2">
    <name type="scientific">Solanum lycopersicum</name>
    <name type="common">Tomato</name>
    <name type="synonym">Lycopersicon esculentum</name>
    <dbReference type="NCBI Taxonomy" id="4081"/>
    <lineage>
        <taxon>Eukaryota</taxon>
        <taxon>Viridiplantae</taxon>
        <taxon>Streptophyta</taxon>
        <taxon>Embryophyta</taxon>
        <taxon>Tracheophyta</taxon>
        <taxon>Spermatophyta</taxon>
        <taxon>Magnoliopsida</taxon>
        <taxon>eudicotyledons</taxon>
        <taxon>Gunneridae</taxon>
        <taxon>Pentapetalae</taxon>
        <taxon>asterids</taxon>
        <taxon>lamiids</taxon>
        <taxon>Solanales</taxon>
        <taxon>Solanaceae</taxon>
        <taxon>Solanoideae</taxon>
        <taxon>Solaneae</taxon>
        <taxon>Solanum</taxon>
        <taxon>Solanum subgen. Lycopersicon</taxon>
    </lineage>
</organism>
<keyword evidence="3" id="KW-1185">Reference proteome</keyword>
<proteinExistence type="predicted"/>
<dbReference type="InParanoid" id="A0A3Q7IZZ6"/>
<reference evidence="2" key="1">
    <citation type="journal article" date="2012" name="Nature">
        <title>The tomato genome sequence provides insights into fleshy fruit evolution.</title>
        <authorList>
            <consortium name="Tomato Genome Consortium"/>
        </authorList>
    </citation>
    <scope>NUCLEOTIDE SEQUENCE [LARGE SCALE GENOMIC DNA]</scope>
    <source>
        <strain evidence="2">cv. Heinz 1706</strain>
    </source>
</reference>
<dbReference type="PANTHER" id="PTHR36040:SF5">
    <property type="entry name" value="TRANSMEMBRANE PROTEIN"/>
    <property type="match status" value="1"/>
</dbReference>
<dbReference type="STRING" id="4081.A0A3Q7IZZ6"/>
<evidence type="ECO:0000313" key="3">
    <source>
        <dbReference type="Proteomes" id="UP000004994"/>
    </source>
</evidence>
<dbReference type="PANTHER" id="PTHR36040">
    <property type="entry name" value="OS04G0188500 PROTEIN"/>
    <property type="match status" value="1"/>
</dbReference>
<protein>
    <submittedName>
        <fullName evidence="2">Uncharacterized protein</fullName>
    </submittedName>
</protein>
<dbReference type="Gramene" id="Solyc11g069900.2.1">
    <property type="protein sequence ID" value="Solyc11g069900.2.1.1"/>
    <property type="gene ID" value="Solyc11g069900.2"/>
</dbReference>
<dbReference type="PaxDb" id="4081-Solyc11g069900.1.1"/>
<name>A0A3Q7IZZ6_SOLLC</name>
<dbReference type="AlphaFoldDB" id="A0A3Q7IZZ6"/>
<dbReference type="EnsemblPlants" id="Solyc11g069900.2.1">
    <property type="protein sequence ID" value="Solyc11g069900.2.1.1"/>
    <property type="gene ID" value="Solyc11g069900.2"/>
</dbReference>